<proteinExistence type="predicted"/>
<dbReference type="GO" id="GO:0005829">
    <property type="term" value="C:cytosol"/>
    <property type="evidence" value="ECO:0007669"/>
    <property type="project" value="TreeGrafter"/>
</dbReference>
<dbReference type="PROSITE" id="PS51063">
    <property type="entry name" value="HTH_CRP_2"/>
    <property type="match status" value="1"/>
</dbReference>
<evidence type="ECO:0000313" key="6">
    <source>
        <dbReference type="EMBL" id="ASW02345.1"/>
    </source>
</evidence>
<accession>A0A248VTY5</accession>
<dbReference type="SMART" id="SM00419">
    <property type="entry name" value="HTH_CRP"/>
    <property type="match status" value="1"/>
</dbReference>
<keyword evidence="2" id="KW-0238">DNA-binding</keyword>
<dbReference type="Proteomes" id="UP000215158">
    <property type="component" value="Chromosome 2"/>
</dbReference>
<dbReference type="InterPro" id="IPR036388">
    <property type="entry name" value="WH-like_DNA-bd_sf"/>
</dbReference>
<evidence type="ECO:0000256" key="3">
    <source>
        <dbReference type="ARBA" id="ARBA00023163"/>
    </source>
</evidence>
<dbReference type="InterPro" id="IPR050397">
    <property type="entry name" value="Env_Response_Regulators"/>
</dbReference>
<dbReference type="InterPro" id="IPR018490">
    <property type="entry name" value="cNMP-bd_dom_sf"/>
</dbReference>
<dbReference type="SMART" id="SM00100">
    <property type="entry name" value="cNMP"/>
    <property type="match status" value="1"/>
</dbReference>
<dbReference type="CDD" id="cd00092">
    <property type="entry name" value="HTH_CRP"/>
    <property type="match status" value="1"/>
</dbReference>
<dbReference type="Gene3D" id="2.60.120.10">
    <property type="entry name" value="Jelly Rolls"/>
    <property type="match status" value="1"/>
</dbReference>
<dbReference type="SUPFAM" id="SSF51206">
    <property type="entry name" value="cAMP-binding domain-like"/>
    <property type="match status" value="1"/>
</dbReference>
<dbReference type="InterPro" id="IPR012318">
    <property type="entry name" value="HTH_CRP"/>
</dbReference>
<dbReference type="FunFam" id="1.10.10.10:FF:000028">
    <property type="entry name" value="Fumarate/nitrate reduction transcriptional regulator Fnr"/>
    <property type="match status" value="1"/>
</dbReference>
<evidence type="ECO:0000259" key="4">
    <source>
        <dbReference type="PROSITE" id="PS50042"/>
    </source>
</evidence>
<organism evidence="6 7">
    <name type="scientific">Paraburkholderia aromaticivorans</name>
    <dbReference type="NCBI Taxonomy" id="2026199"/>
    <lineage>
        <taxon>Bacteria</taxon>
        <taxon>Pseudomonadati</taxon>
        <taxon>Pseudomonadota</taxon>
        <taxon>Betaproteobacteria</taxon>
        <taxon>Burkholderiales</taxon>
        <taxon>Burkholderiaceae</taxon>
        <taxon>Paraburkholderia</taxon>
    </lineage>
</organism>
<evidence type="ECO:0008006" key="8">
    <source>
        <dbReference type="Google" id="ProtNLM"/>
    </source>
</evidence>
<dbReference type="SUPFAM" id="SSF46785">
    <property type="entry name" value="Winged helix' DNA-binding domain"/>
    <property type="match status" value="1"/>
</dbReference>
<sequence length="249" mass="27669">MDHELLIALGKQSFASERPNHCAQCGIRELCLGSGLDLHQVSGLADVVVERRRVEQGKVLYEQGAPFTHLFAIASGSSKAVARSDDGRLQIAALALRGDVVGFLGAASGTQPVTVVALENSVFCVIPYRHLLRRISQNQLIGTQFHRLVARVMQQRQQAFLFTASANAERRICGFLLWFSDQLAARKQHFTEFSLPLSRTDIADFVGLRLETVSRAFTRLCDLNLIEAKGRHIRIPDVQALRSWFSASR</sequence>
<evidence type="ECO:0000256" key="1">
    <source>
        <dbReference type="ARBA" id="ARBA00023015"/>
    </source>
</evidence>
<dbReference type="EMBL" id="CP022990">
    <property type="protein sequence ID" value="ASW02345.1"/>
    <property type="molecule type" value="Genomic_DNA"/>
</dbReference>
<dbReference type="PANTHER" id="PTHR24567">
    <property type="entry name" value="CRP FAMILY TRANSCRIPTIONAL REGULATORY PROTEIN"/>
    <property type="match status" value="1"/>
</dbReference>
<dbReference type="RefSeq" id="WP_095422212.1">
    <property type="nucleotide sequence ID" value="NZ_CP022990.1"/>
</dbReference>
<dbReference type="CDD" id="cd00038">
    <property type="entry name" value="CAP_ED"/>
    <property type="match status" value="1"/>
</dbReference>
<dbReference type="OrthoDB" id="7643467at2"/>
<dbReference type="InterPro" id="IPR000595">
    <property type="entry name" value="cNMP-bd_dom"/>
</dbReference>
<dbReference type="GO" id="GO:0003700">
    <property type="term" value="F:DNA-binding transcription factor activity"/>
    <property type="evidence" value="ECO:0007669"/>
    <property type="project" value="TreeGrafter"/>
</dbReference>
<keyword evidence="1" id="KW-0805">Transcription regulation</keyword>
<dbReference type="PANTHER" id="PTHR24567:SF75">
    <property type="entry name" value="FUMARATE AND NITRATE REDUCTION REGULATORY PROTEIN"/>
    <property type="match status" value="1"/>
</dbReference>
<feature type="domain" description="HTH crp-type" evidence="5">
    <location>
        <begin position="166"/>
        <end position="239"/>
    </location>
</feature>
<dbReference type="InterPro" id="IPR014710">
    <property type="entry name" value="RmlC-like_jellyroll"/>
</dbReference>
<dbReference type="AlphaFoldDB" id="A0A248VTY5"/>
<reference evidence="6 7" key="1">
    <citation type="submission" date="2017-08" db="EMBL/GenBank/DDBJ databases">
        <title>Identification and genetic characteristics of simultaneous BTEX- and naphthalene-degrading Paraburkholderia sp. BN5 isolated from petroleum-contaminated soil.</title>
        <authorList>
            <person name="Lee Y."/>
            <person name="Jeon C.O."/>
        </authorList>
    </citation>
    <scope>NUCLEOTIDE SEQUENCE [LARGE SCALE GENOMIC DNA]</scope>
    <source>
        <strain evidence="6 7">BN5</strain>
    </source>
</reference>
<gene>
    <name evidence="6" type="ORF">CJU94_30045</name>
</gene>
<dbReference type="Pfam" id="PF00027">
    <property type="entry name" value="cNMP_binding"/>
    <property type="match status" value="1"/>
</dbReference>
<dbReference type="PROSITE" id="PS50042">
    <property type="entry name" value="CNMP_BINDING_3"/>
    <property type="match status" value="1"/>
</dbReference>
<protein>
    <recommendedName>
        <fullName evidence="8">Crp/Fnr family transcriptional regulator</fullName>
    </recommendedName>
</protein>
<evidence type="ECO:0000313" key="7">
    <source>
        <dbReference type="Proteomes" id="UP000215158"/>
    </source>
</evidence>
<dbReference type="InterPro" id="IPR036390">
    <property type="entry name" value="WH_DNA-bd_sf"/>
</dbReference>
<dbReference type="PRINTS" id="PR00034">
    <property type="entry name" value="HTHCRP"/>
</dbReference>
<feature type="domain" description="Cyclic nucleotide-binding" evidence="4">
    <location>
        <begin position="32"/>
        <end position="135"/>
    </location>
</feature>
<dbReference type="Gene3D" id="1.10.10.10">
    <property type="entry name" value="Winged helix-like DNA-binding domain superfamily/Winged helix DNA-binding domain"/>
    <property type="match status" value="1"/>
</dbReference>
<dbReference type="GO" id="GO:0003677">
    <property type="term" value="F:DNA binding"/>
    <property type="evidence" value="ECO:0007669"/>
    <property type="project" value="UniProtKB-KW"/>
</dbReference>
<evidence type="ECO:0000259" key="5">
    <source>
        <dbReference type="PROSITE" id="PS51063"/>
    </source>
</evidence>
<dbReference type="Pfam" id="PF13545">
    <property type="entry name" value="HTH_Crp_2"/>
    <property type="match status" value="1"/>
</dbReference>
<evidence type="ECO:0000256" key="2">
    <source>
        <dbReference type="ARBA" id="ARBA00023125"/>
    </source>
</evidence>
<keyword evidence="7" id="KW-1185">Reference proteome</keyword>
<keyword evidence="3" id="KW-0804">Transcription</keyword>
<name>A0A248VTY5_9BURK</name>
<dbReference type="KEGG" id="parb:CJU94_30045"/>